<comment type="catalytic activity">
    <reaction evidence="8">
        <text>L-seryl-tRNA(Sec) + selenophosphate + H(+) = L-selenocysteinyl-tRNA(Sec) + phosphate</text>
        <dbReference type="Rhea" id="RHEA:22728"/>
        <dbReference type="Rhea" id="RHEA-COMP:9742"/>
        <dbReference type="Rhea" id="RHEA-COMP:9743"/>
        <dbReference type="ChEBI" id="CHEBI:15378"/>
        <dbReference type="ChEBI" id="CHEBI:16144"/>
        <dbReference type="ChEBI" id="CHEBI:43474"/>
        <dbReference type="ChEBI" id="CHEBI:78533"/>
        <dbReference type="ChEBI" id="CHEBI:78573"/>
        <dbReference type="EC" id="2.9.1.1"/>
    </reaction>
</comment>
<protein>
    <recommendedName>
        <fullName evidence="8">L-seryl-tRNA(Sec) selenium transferase</fullName>
        <ecNumber evidence="8">2.9.1.1</ecNumber>
    </recommendedName>
    <alternativeName>
        <fullName evidence="8">Selenocysteine synthase</fullName>
        <shortName evidence="8">Sec synthase</shortName>
    </alternativeName>
    <alternativeName>
        <fullName evidence="8">Selenocysteinyl-tRNA(Sec) synthase</fullName>
    </alternativeName>
</protein>
<proteinExistence type="inferred from homology"/>
<keyword evidence="4 8" id="KW-0663">Pyridoxal phosphate</keyword>
<dbReference type="GO" id="GO:0004125">
    <property type="term" value="F:L-seryl-tRNA(Sec) selenium transferase activity"/>
    <property type="evidence" value="ECO:0007669"/>
    <property type="project" value="UniProtKB-UniRule"/>
</dbReference>
<dbReference type="AlphaFoldDB" id="A0A859FGI3"/>
<evidence type="ECO:0000256" key="1">
    <source>
        <dbReference type="ARBA" id="ARBA00001933"/>
    </source>
</evidence>
<evidence type="ECO:0000256" key="5">
    <source>
        <dbReference type="ARBA" id="ARBA00022917"/>
    </source>
</evidence>
<dbReference type="GO" id="GO:0005737">
    <property type="term" value="C:cytoplasm"/>
    <property type="evidence" value="ECO:0007669"/>
    <property type="project" value="UniProtKB-SubCell"/>
</dbReference>
<evidence type="ECO:0000256" key="4">
    <source>
        <dbReference type="ARBA" id="ARBA00022898"/>
    </source>
</evidence>
<name>A0A859FGI3_9BACI</name>
<evidence type="ECO:0000313" key="10">
    <source>
        <dbReference type="EMBL" id="QKS71336.1"/>
    </source>
</evidence>
<evidence type="ECO:0000256" key="9">
    <source>
        <dbReference type="PIRSR" id="PIRSR618319-50"/>
    </source>
</evidence>
<sequence>MAKEQLRLLPPIHELLDRVSDMLREEHVSELRAKEWFTEELAQLREDLLQTTTYHTYDRKKFTDLLLARFNEQIGKLNAYNLQSVINATGTVLHTNLGRARLSKKAADHVYEIATSYSNLEYDLEAGKRGSRLAVIEELLAKASGAEAAIVVNNNAAAVYFVLSAFAKNQEVLVSRGELVEIGGSFRVSSIMEESGAQLKEVGTTNKTHLHDYLDNRSDQTAMIMKVHTSNFAVVGFTKSVSSGEIKTALLDEGDTDTLVFDDLGSGSLHPFIHEGIGDEPLISTALKSGCDLVSFSGDKLLGGPQAGIIAGRADLIQKLKKHQLARVLRVDKMTLAALEATLTDYVYGNSEAIPTVSDIRRDKDDIMSECSTFVSSLSLSSVQLEQVEDLSKVGGGTMPLVELPTAGLVVKHPLLSASRLETYFRSFETPIIGRIRSDMYFLDFRTLTADDQKVVKRALTALDNEFL</sequence>
<dbReference type="EMBL" id="CP041372">
    <property type="protein sequence ID" value="QKS71336.1"/>
    <property type="molecule type" value="Genomic_DNA"/>
</dbReference>
<comment type="function">
    <text evidence="8">Converts seryl-tRNA(Sec) to selenocysteinyl-tRNA(Sec) required for selenoprotein biosynthesis.</text>
</comment>
<evidence type="ECO:0000256" key="6">
    <source>
        <dbReference type="ARBA" id="ARBA00023266"/>
    </source>
</evidence>
<dbReference type="SUPFAM" id="SSF53383">
    <property type="entry name" value="PLP-dependent transferases"/>
    <property type="match status" value="1"/>
</dbReference>
<dbReference type="KEGG" id="psua:FLK61_32025"/>
<dbReference type="Pfam" id="PF03841">
    <property type="entry name" value="SelA"/>
    <property type="match status" value="1"/>
</dbReference>
<comment type="pathway">
    <text evidence="8">Aminoacyl-tRNA biosynthesis; selenocysteinyl-tRNA(Sec) biosynthesis; selenocysteinyl-tRNA(Sec) from L-seryl-tRNA(Sec) (bacterial route): step 1/1.</text>
</comment>
<evidence type="ECO:0000256" key="2">
    <source>
        <dbReference type="ARBA" id="ARBA00022490"/>
    </source>
</evidence>
<comment type="cofactor">
    <cofactor evidence="1 8 9">
        <name>pyridoxal 5'-phosphate</name>
        <dbReference type="ChEBI" id="CHEBI:597326"/>
    </cofactor>
</comment>
<dbReference type="Gene3D" id="3.40.640.10">
    <property type="entry name" value="Type I PLP-dependent aspartate aminotransferase-like (Major domain)"/>
    <property type="match status" value="1"/>
</dbReference>
<dbReference type="InterPro" id="IPR004534">
    <property type="entry name" value="SelA_trans"/>
</dbReference>
<keyword evidence="2 8" id="KW-0963">Cytoplasm</keyword>
<evidence type="ECO:0000256" key="8">
    <source>
        <dbReference type="HAMAP-Rule" id="MF_00423"/>
    </source>
</evidence>
<comment type="similarity">
    <text evidence="7 8">Belongs to the SelA family.</text>
</comment>
<evidence type="ECO:0000256" key="3">
    <source>
        <dbReference type="ARBA" id="ARBA00022679"/>
    </source>
</evidence>
<keyword evidence="6 8" id="KW-0711">Selenium</keyword>
<dbReference type="Gene3D" id="3.90.1150.180">
    <property type="match status" value="1"/>
</dbReference>
<dbReference type="PANTHER" id="PTHR32328:SF0">
    <property type="entry name" value="L-SERYL-TRNA(SEC) SELENIUM TRANSFERASE"/>
    <property type="match status" value="1"/>
</dbReference>
<dbReference type="Proteomes" id="UP000318138">
    <property type="component" value="Chromosome"/>
</dbReference>
<dbReference type="InterPro" id="IPR015424">
    <property type="entry name" value="PyrdxlP-dep_Trfase"/>
</dbReference>
<accession>A0A859FGI3</accession>
<dbReference type="InterPro" id="IPR015421">
    <property type="entry name" value="PyrdxlP-dep_Trfase_major"/>
</dbReference>
<keyword evidence="11" id="KW-1185">Reference proteome</keyword>
<comment type="subcellular location">
    <subcellularLocation>
        <location evidence="8">Cytoplasm</location>
    </subcellularLocation>
</comment>
<dbReference type="InterPro" id="IPR018319">
    <property type="entry name" value="SelA-like"/>
</dbReference>
<dbReference type="NCBIfam" id="TIGR00474">
    <property type="entry name" value="selA"/>
    <property type="match status" value="1"/>
</dbReference>
<evidence type="ECO:0000256" key="7">
    <source>
        <dbReference type="ARBA" id="ARBA00044507"/>
    </source>
</evidence>
<reference evidence="11" key="1">
    <citation type="submission" date="2019-07" db="EMBL/GenBank/DDBJ databases">
        <title>Bacillus alkalisoli sp. nov. isolated from saline soil.</title>
        <authorList>
            <person name="Sun J.-Q."/>
            <person name="Xu L."/>
        </authorList>
    </citation>
    <scope>NUCLEOTIDE SEQUENCE [LARGE SCALE GENOMIC DNA]</scope>
    <source>
        <strain evidence="11">M4U3P1</strain>
    </source>
</reference>
<feature type="modified residue" description="N6-(pyridoxal phosphate)lysine" evidence="8 9">
    <location>
        <position position="300"/>
    </location>
</feature>
<dbReference type="GO" id="GO:0001514">
    <property type="term" value="P:selenocysteine incorporation"/>
    <property type="evidence" value="ECO:0007669"/>
    <property type="project" value="UniProtKB-UniRule"/>
</dbReference>
<keyword evidence="5 8" id="KW-0648">Protein biosynthesis</keyword>
<organism evidence="10 11">
    <name type="scientific">Paenalkalicoccus suaedae</name>
    <dbReference type="NCBI Taxonomy" id="2592382"/>
    <lineage>
        <taxon>Bacteria</taxon>
        <taxon>Bacillati</taxon>
        <taxon>Bacillota</taxon>
        <taxon>Bacilli</taxon>
        <taxon>Bacillales</taxon>
        <taxon>Bacillaceae</taxon>
        <taxon>Paenalkalicoccus</taxon>
    </lineage>
</organism>
<dbReference type="UniPathway" id="UPA00906">
    <property type="reaction ID" value="UER00896"/>
</dbReference>
<evidence type="ECO:0000313" key="11">
    <source>
        <dbReference type="Proteomes" id="UP000318138"/>
    </source>
</evidence>
<dbReference type="PANTHER" id="PTHR32328">
    <property type="entry name" value="L-SERYL-TRNA(SEC) SELENIUM TRANSFERASE"/>
    <property type="match status" value="1"/>
</dbReference>
<dbReference type="EC" id="2.9.1.1" evidence="8"/>
<keyword evidence="3 8" id="KW-0808">Transferase</keyword>
<gene>
    <name evidence="8" type="primary">selA</name>
    <name evidence="10" type="ORF">FLK61_32025</name>
</gene>
<dbReference type="HAMAP" id="MF_00423">
    <property type="entry name" value="SelA"/>
    <property type="match status" value="1"/>
</dbReference>
<dbReference type="RefSeq" id="WP_176009371.1">
    <property type="nucleotide sequence ID" value="NZ_CP041372.2"/>
</dbReference>
<dbReference type="GO" id="GO:0001717">
    <property type="term" value="P:conversion of seryl-tRNAsec to selenocys-tRNAsec"/>
    <property type="evidence" value="ECO:0007669"/>
    <property type="project" value="UniProtKB-UniRule"/>
</dbReference>